<reference evidence="15 16" key="1">
    <citation type="submission" date="2016-11" db="EMBL/GenBank/DDBJ databases">
        <title>Genome sequences of unsequenced Mycobacteria.</title>
        <authorList>
            <person name="Greninger A.L."/>
            <person name="Fang F."/>
            <person name="Jerome K.R."/>
        </authorList>
    </citation>
    <scope>NUCLEOTIDE SEQUENCE [LARGE SCALE GENOMIC DNA]</scope>
    <source>
        <strain evidence="15 16">M11</strain>
    </source>
</reference>
<dbReference type="CDD" id="cd00082">
    <property type="entry name" value="HisKA"/>
    <property type="match status" value="1"/>
</dbReference>
<dbReference type="Proteomes" id="UP000186438">
    <property type="component" value="Unassembled WGS sequence"/>
</dbReference>
<dbReference type="SMART" id="SM00304">
    <property type="entry name" value="HAMP"/>
    <property type="match status" value="1"/>
</dbReference>
<dbReference type="EMBL" id="MPNT01000004">
    <property type="protein sequence ID" value="OJZ74839.1"/>
    <property type="molecule type" value="Genomic_DNA"/>
</dbReference>
<comment type="catalytic activity">
    <reaction evidence="1">
        <text>ATP + protein L-histidine = ADP + protein N-phospho-L-histidine.</text>
        <dbReference type="EC" id="2.7.13.3"/>
    </reaction>
</comment>
<keyword evidence="9" id="KW-0902">Two-component regulatory system</keyword>
<dbReference type="Gene3D" id="3.30.565.10">
    <property type="entry name" value="Histidine kinase-like ATPase, C-terminal domain"/>
    <property type="match status" value="1"/>
</dbReference>
<feature type="region of interest" description="Disordered" evidence="11">
    <location>
        <begin position="100"/>
        <end position="156"/>
    </location>
</feature>
<evidence type="ECO:0000256" key="10">
    <source>
        <dbReference type="ARBA" id="ARBA00023136"/>
    </source>
</evidence>
<evidence type="ECO:0000256" key="7">
    <source>
        <dbReference type="ARBA" id="ARBA00022777"/>
    </source>
</evidence>
<evidence type="ECO:0000313" key="16">
    <source>
        <dbReference type="Proteomes" id="UP000186438"/>
    </source>
</evidence>
<keyword evidence="5" id="KW-0808">Transferase</keyword>
<evidence type="ECO:0000256" key="5">
    <source>
        <dbReference type="ARBA" id="ARBA00022679"/>
    </source>
</evidence>
<dbReference type="InterPro" id="IPR004358">
    <property type="entry name" value="Sig_transdc_His_kin-like_C"/>
</dbReference>
<evidence type="ECO:0000256" key="2">
    <source>
        <dbReference type="ARBA" id="ARBA00004236"/>
    </source>
</evidence>
<dbReference type="PANTHER" id="PTHR45436:SF5">
    <property type="entry name" value="SENSOR HISTIDINE KINASE TRCS"/>
    <property type="match status" value="1"/>
</dbReference>
<organism evidence="15 16">
    <name type="scientific">Mycobacterium paraffinicum</name>
    <dbReference type="NCBI Taxonomy" id="53378"/>
    <lineage>
        <taxon>Bacteria</taxon>
        <taxon>Bacillati</taxon>
        <taxon>Actinomycetota</taxon>
        <taxon>Actinomycetes</taxon>
        <taxon>Mycobacteriales</taxon>
        <taxon>Mycobacteriaceae</taxon>
        <taxon>Mycobacterium</taxon>
    </lineage>
</organism>
<dbReference type="SMART" id="SM00387">
    <property type="entry name" value="HATPase_c"/>
    <property type="match status" value="1"/>
</dbReference>
<keyword evidence="4" id="KW-0597">Phosphoprotein</keyword>
<dbReference type="STRING" id="53378.BRW65_06330"/>
<dbReference type="GO" id="GO:0000155">
    <property type="term" value="F:phosphorelay sensor kinase activity"/>
    <property type="evidence" value="ECO:0007669"/>
    <property type="project" value="InterPro"/>
</dbReference>
<evidence type="ECO:0000256" key="4">
    <source>
        <dbReference type="ARBA" id="ARBA00022553"/>
    </source>
</evidence>
<comment type="caution">
    <text evidence="15">The sequence shown here is derived from an EMBL/GenBank/DDBJ whole genome shotgun (WGS) entry which is preliminary data.</text>
</comment>
<dbReference type="InterPro" id="IPR003661">
    <property type="entry name" value="HisK_dim/P_dom"/>
</dbReference>
<gene>
    <name evidence="15" type="ORF">BRW65_06330</name>
</gene>
<dbReference type="Gene3D" id="1.10.287.130">
    <property type="match status" value="1"/>
</dbReference>
<protein>
    <recommendedName>
        <fullName evidence="3">histidine kinase</fullName>
        <ecNumber evidence="3">2.7.13.3</ecNumber>
    </recommendedName>
</protein>
<keyword evidence="16" id="KW-1185">Reference proteome</keyword>
<dbReference type="InterPro" id="IPR036097">
    <property type="entry name" value="HisK_dim/P_sf"/>
</dbReference>
<dbReference type="CDD" id="cd06225">
    <property type="entry name" value="HAMP"/>
    <property type="match status" value="1"/>
</dbReference>
<dbReference type="PROSITE" id="PS50885">
    <property type="entry name" value="HAMP"/>
    <property type="match status" value="1"/>
</dbReference>
<keyword evidence="7 15" id="KW-0418">Kinase</keyword>
<evidence type="ECO:0000313" key="15">
    <source>
        <dbReference type="EMBL" id="OJZ74839.1"/>
    </source>
</evidence>
<sequence>MTAAPTTRTPSLQRRVTLVVVALLALLLVVLGVTVDVSLGVLARRNLHDRLLAAASRAEALDAAHTSPDLLAAELNGGGVRALLVTADGATYGDRGISPDTVAGPVAPPPFPPLPPPPPFAPPPPWAPDPNFAPPGVPPWPPPPPPPGIPPWPPPPPDATATAVVRPLPDGSRVILVADTTQTTQVTHQLRLLMLGAGAVTLLTAALLLVAVSRVALRPLDRLTALANDIRTGDRGRRLRPDRANTELGRAASAFDGMLDALEASERRAQRAADAAQRAETATRRFLVDAAHELRTPIAGIQVAAEQLANNATPDRGDDVAQGQYRRANLLLSDARRAGRLVSDMLDLSRIDAGLPLETRDVDLAAVADVEADRAAMLAPQLTVSRTGAADLKVNADPTRLAQVLSNLLDNARRYTPTGGTIGIDVRRHDGAAEVTVTDSGPGIPDDERERIFERLVRLDAGRGRDHGGAGLGLPIARALARAHGGELVCVPHDGGAAFRLTLPVAEGER</sequence>
<evidence type="ECO:0000256" key="11">
    <source>
        <dbReference type="SAM" id="MobiDB-lite"/>
    </source>
</evidence>
<dbReference type="Pfam" id="PF00672">
    <property type="entry name" value="HAMP"/>
    <property type="match status" value="1"/>
</dbReference>
<dbReference type="PANTHER" id="PTHR45436">
    <property type="entry name" value="SENSOR HISTIDINE KINASE YKOH"/>
    <property type="match status" value="1"/>
</dbReference>
<dbReference type="SUPFAM" id="SSF47384">
    <property type="entry name" value="Homodimeric domain of signal transducing histidine kinase"/>
    <property type="match status" value="1"/>
</dbReference>
<feature type="domain" description="HAMP" evidence="14">
    <location>
        <begin position="214"/>
        <end position="267"/>
    </location>
</feature>
<dbReference type="InterPro" id="IPR005467">
    <property type="entry name" value="His_kinase_dom"/>
</dbReference>
<comment type="subcellular location">
    <subcellularLocation>
        <location evidence="2">Cell membrane</location>
    </subcellularLocation>
</comment>
<dbReference type="RefSeq" id="WP_073872486.1">
    <property type="nucleotide sequence ID" value="NZ_MPNT01000004.1"/>
</dbReference>
<evidence type="ECO:0000256" key="1">
    <source>
        <dbReference type="ARBA" id="ARBA00000085"/>
    </source>
</evidence>
<evidence type="ECO:0000256" key="3">
    <source>
        <dbReference type="ARBA" id="ARBA00012438"/>
    </source>
</evidence>
<dbReference type="EC" id="2.7.13.3" evidence="3"/>
<keyword evidence="10 12" id="KW-0472">Membrane</keyword>
<evidence type="ECO:0000256" key="8">
    <source>
        <dbReference type="ARBA" id="ARBA00022989"/>
    </source>
</evidence>
<dbReference type="AlphaFoldDB" id="A0A1Q4HYR9"/>
<dbReference type="Gene3D" id="6.10.340.10">
    <property type="match status" value="1"/>
</dbReference>
<dbReference type="InterPro" id="IPR003594">
    <property type="entry name" value="HATPase_dom"/>
</dbReference>
<feature type="transmembrane region" description="Helical" evidence="12">
    <location>
        <begin position="192"/>
        <end position="212"/>
    </location>
</feature>
<dbReference type="GO" id="GO:0005886">
    <property type="term" value="C:plasma membrane"/>
    <property type="evidence" value="ECO:0007669"/>
    <property type="project" value="UniProtKB-SubCell"/>
</dbReference>
<keyword evidence="6 12" id="KW-0812">Transmembrane</keyword>
<dbReference type="SUPFAM" id="SSF158472">
    <property type="entry name" value="HAMP domain-like"/>
    <property type="match status" value="1"/>
</dbReference>
<evidence type="ECO:0000256" key="9">
    <source>
        <dbReference type="ARBA" id="ARBA00023012"/>
    </source>
</evidence>
<dbReference type="SMART" id="SM00388">
    <property type="entry name" value="HisKA"/>
    <property type="match status" value="1"/>
</dbReference>
<dbReference type="InterPro" id="IPR036890">
    <property type="entry name" value="HATPase_C_sf"/>
</dbReference>
<dbReference type="PRINTS" id="PR00344">
    <property type="entry name" value="BCTRLSENSOR"/>
</dbReference>
<proteinExistence type="predicted"/>
<evidence type="ECO:0000259" key="13">
    <source>
        <dbReference type="PROSITE" id="PS50109"/>
    </source>
</evidence>
<dbReference type="OrthoDB" id="9757990at2"/>
<evidence type="ECO:0000259" key="14">
    <source>
        <dbReference type="PROSITE" id="PS50885"/>
    </source>
</evidence>
<accession>A0A1Q4HYR9</accession>
<keyword evidence="8 12" id="KW-1133">Transmembrane helix</keyword>
<dbReference type="SUPFAM" id="SSF55874">
    <property type="entry name" value="ATPase domain of HSP90 chaperone/DNA topoisomerase II/histidine kinase"/>
    <property type="match status" value="1"/>
</dbReference>
<name>A0A1Q4HYR9_9MYCO</name>
<dbReference type="Pfam" id="PF00512">
    <property type="entry name" value="HisKA"/>
    <property type="match status" value="1"/>
</dbReference>
<dbReference type="PROSITE" id="PS50109">
    <property type="entry name" value="HIS_KIN"/>
    <property type="match status" value="1"/>
</dbReference>
<dbReference type="Pfam" id="PF02518">
    <property type="entry name" value="HATPase_c"/>
    <property type="match status" value="1"/>
</dbReference>
<feature type="compositionally biased region" description="Pro residues" evidence="11">
    <location>
        <begin position="106"/>
        <end position="156"/>
    </location>
</feature>
<dbReference type="CDD" id="cd00075">
    <property type="entry name" value="HATPase"/>
    <property type="match status" value="1"/>
</dbReference>
<evidence type="ECO:0000256" key="12">
    <source>
        <dbReference type="SAM" id="Phobius"/>
    </source>
</evidence>
<feature type="domain" description="Histidine kinase" evidence="13">
    <location>
        <begin position="289"/>
        <end position="507"/>
    </location>
</feature>
<dbReference type="InterPro" id="IPR050428">
    <property type="entry name" value="TCS_sensor_his_kinase"/>
</dbReference>
<evidence type="ECO:0000256" key="6">
    <source>
        <dbReference type="ARBA" id="ARBA00022692"/>
    </source>
</evidence>
<dbReference type="InterPro" id="IPR003660">
    <property type="entry name" value="HAMP_dom"/>
</dbReference>